<dbReference type="EMBL" id="MN739258">
    <property type="protein sequence ID" value="QHS95837.1"/>
    <property type="molecule type" value="Genomic_DNA"/>
</dbReference>
<organism evidence="1">
    <name type="scientific">viral metagenome</name>
    <dbReference type="NCBI Taxonomy" id="1070528"/>
    <lineage>
        <taxon>unclassified sequences</taxon>
        <taxon>metagenomes</taxon>
        <taxon>organismal metagenomes</taxon>
    </lineage>
</organism>
<proteinExistence type="predicted"/>
<accession>A0A6C0BU18</accession>
<sequence length="217" mass="25448">MTEGFTHWTTKKHLDGLTPVQKRFAVEHEFLSKLPPGYKFLDYYYYIKGCSLSTYHRDVTSGQHYFNTIHPTYTAIIYEYDGDFLSITPNSHNQFPFIWSRSTNISGEKNTCVLFNADILHCGMINNVGRNRKVIQYKIVHEDDIHNLRELNNIRVEKDGKCELNHINELGLRFISYHFAWFINSVLTPLLQRHKKDGIGRVLQSIIPISFYNNIMN</sequence>
<evidence type="ECO:0008006" key="2">
    <source>
        <dbReference type="Google" id="ProtNLM"/>
    </source>
</evidence>
<dbReference type="AlphaFoldDB" id="A0A6C0BU18"/>
<evidence type="ECO:0000313" key="1">
    <source>
        <dbReference type="EMBL" id="QHS95837.1"/>
    </source>
</evidence>
<protein>
    <recommendedName>
        <fullName evidence="2">Prolyl 4-hydroxylase alpha subunit Fe(2+) 2OG dioxygenase domain-containing protein</fullName>
    </recommendedName>
</protein>
<reference evidence="1" key="1">
    <citation type="journal article" date="2020" name="Nature">
        <title>Giant virus diversity and host interactions through global metagenomics.</title>
        <authorList>
            <person name="Schulz F."/>
            <person name="Roux S."/>
            <person name="Paez-Espino D."/>
            <person name="Jungbluth S."/>
            <person name="Walsh D.A."/>
            <person name="Denef V.J."/>
            <person name="McMahon K.D."/>
            <person name="Konstantinidis K.T."/>
            <person name="Eloe-Fadrosh E.A."/>
            <person name="Kyrpides N.C."/>
            <person name="Woyke T."/>
        </authorList>
    </citation>
    <scope>NUCLEOTIDE SEQUENCE</scope>
    <source>
        <strain evidence="1">GVMAG-M-3300018868-6</strain>
    </source>
</reference>
<name>A0A6C0BU18_9ZZZZ</name>